<organism evidence="3 4">
    <name type="scientific">Caldiarchaeum subterraneum</name>
    <dbReference type="NCBI Taxonomy" id="311458"/>
    <lineage>
        <taxon>Archaea</taxon>
        <taxon>Nitrososphaerota</taxon>
        <taxon>Candidatus Caldarchaeales</taxon>
        <taxon>Candidatus Caldarchaeaceae</taxon>
        <taxon>Candidatus Caldarchaeum</taxon>
    </lineage>
</organism>
<dbReference type="EMBL" id="DQVM01000051">
    <property type="protein sequence ID" value="HIQ29480.1"/>
    <property type="molecule type" value="Genomic_DNA"/>
</dbReference>
<dbReference type="PANTHER" id="PTHR42930">
    <property type="entry name" value="PHOSPHATE-SPECIFIC TRANSPORT SYSTEM ACCESSORY PROTEIN PHOU"/>
    <property type="match status" value="1"/>
</dbReference>
<dbReference type="GO" id="GO:0030643">
    <property type="term" value="P:intracellular phosphate ion homeostasis"/>
    <property type="evidence" value="ECO:0007669"/>
    <property type="project" value="InterPro"/>
</dbReference>
<name>A0A833EC52_CALS0</name>
<dbReference type="AlphaFoldDB" id="A0A833EC52"/>
<dbReference type="GO" id="GO:0045936">
    <property type="term" value="P:negative regulation of phosphate metabolic process"/>
    <property type="evidence" value="ECO:0007669"/>
    <property type="project" value="InterPro"/>
</dbReference>
<dbReference type="GO" id="GO:0003677">
    <property type="term" value="F:DNA binding"/>
    <property type="evidence" value="ECO:0007669"/>
    <property type="project" value="InterPro"/>
</dbReference>
<evidence type="ECO:0000313" key="4">
    <source>
        <dbReference type="Proteomes" id="UP000608579"/>
    </source>
</evidence>
<reference evidence="3" key="1">
    <citation type="journal article" date="2020" name="ISME J.">
        <title>Gammaproteobacteria mediating utilization of methyl-, sulfur- and petroleum organic compounds in deep ocean hydrothermal plumes.</title>
        <authorList>
            <person name="Zhou Z."/>
            <person name="Liu Y."/>
            <person name="Pan J."/>
            <person name="Cron B.R."/>
            <person name="Toner B.M."/>
            <person name="Anantharaman K."/>
            <person name="Breier J.A."/>
            <person name="Dick G.J."/>
            <person name="Li M."/>
        </authorList>
    </citation>
    <scope>NUCLEOTIDE SEQUENCE</scope>
    <source>
        <strain evidence="3">SZUA-1515</strain>
    </source>
</reference>
<comment type="caution">
    <text evidence="3">The sequence shown here is derived from an EMBL/GenBank/DDBJ whole genome shotgun (WGS) entry which is preliminary data.</text>
</comment>
<sequence length="367" mass="41885">MAVKPLVVILRIYIGIYVVYTVQYIRRLQKVGTNTLTVSLPHEWVKKMKLKPGDNVTVAESPDGTLRITVENKPVSLSLACSFDVENFQDPDLLSRLVIAAYLQGFEGIKIVGGDGVPENLQERLSDVIDILPGVEIVEQTYRRILMQSFIDPHKFPIETLIKRIQIMITTMLNNLGEAFSSGKHELLDEIGGFEEKIDELYFLCIRQIFVRIKMGILGELHPNSYVQAVGDRLIVLALEEISDSIQMAALEAKFLTRYKISENVVNEILKLHEVVQVLFGKTMKALFSLDVWLANEVIEQTRKYFEEHFKLREEIIENMDNLRVAVGVRSIIWNLINIARNCKIISEVTINRFVRTPSRLVSVESI</sequence>
<dbReference type="PANTHER" id="PTHR42930:SF2">
    <property type="entry name" value="PHOU DOMAIN-CONTAINING PROTEIN"/>
    <property type="match status" value="1"/>
</dbReference>
<evidence type="ECO:0000256" key="1">
    <source>
        <dbReference type="SAM" id="Phobius"/>
    </source>
</evidence>
<evidence type="ECO:0000313" key="3">
    <source>
        <dbReference type="EMBL" id="HIQ29480.1"/>
    </source>
</evidence>
<dbReference type="SMART" id="SM00966">
    <property type="entry name" value="SpoVT_AbrB"/>
    <property type="match status" value="1"/>
</dbReference>
<evidence type="ECO:0000259" key="2">
    <source>
        <dbReference type="SMART" id="SM00966"/>
    </source>
</evidence>
<dbReference type="Gene3D" id="1.20.58.220">
    <property type="entry name" value="Phosphate transport system protein phou homolog 2, domain 2"/>
    <property type="match status" value="2"/>
</dbReference>
<dbReference type="SUPFAM" id="SSF109755">
    <property type="entry name" value="PhoU-like"/>
    <property type="match status" value="1"/>
</dbReference>
<feature type="transmembrane region" description="Helical" evidence="1">
    <location>
        <begin position="6"/>
        <end position="25"/>
    </location>
</feature>
<dbReference type="Proteomes" id="UP000608579">
    <property type="component" value="Unassembled WGS sequence"/>
</dbReference>
<dbReference type="InterPro" id="IPR026022">
    <property type="entry name" value="PhoU_dom"/>
</dbReference>
<dbReference type="Pfam" id="PF04014">
    <property type="entry name" value="MazE_antitoxin"/>
    <property type="match status" value="1"/>
</dbReference>
<dbReference type="InterPro" id="IPR038078">
    <property type="entry name" value="PhoU-like_sf"/>
</dbReference>
<accession>A0A833EC52</accession>
<proteinExistence type="predicted"/>
<dbReference type="InterPro" id="IPR007159">
    <property type="entry name" value="SpoVT-AbrB_dom"/>
</dbReference>
<feature type="domain" description="SpoVT-AbrB" evidence="2">
    <location>
        <begin position="30"/>
        <end position="76"/>
    </location>
</feature>
<protein>
    <submittedName>
        <fullName evidence="3">Phosphate uptake regulator PhoU</fullName>
    </submittedName>
</protein>
<keyword evidence="1" id="KW-0472">Membrane</keyword>
<keyword evidence="1" id="KW-1133">Transmembrane helix</keyword>
<dbReference type="InterPro" id="IPR028366">
    <property type="entry name" value="PhoU"/>
</dbReference>
<dbReference type="Pfam" id="PF01895">
    <property type="entry name" value="PhoU"/>
    <property type="match status" value="1"/>
</dbReference>
<gene>
    <name evidence="3" type="ORF">EYH45_02835</name>
</gene>
<keyword evidence="1" id="KW-0812">Transmembrane</keyword>